<keyword evidence="3" id="KW-1185">Reference proteome</keyword>
<proteinExistence type="predicted"/>
<keyword evidence="2" id="KW-0614">Plasmid</keyword>
<accession>A0A8T9QFV0</accession>
<dbReference type="AlphaFoldDB" id="A0A8T9QFV0"/>
<geneLocation type="plasmid" evidence="2 3">
    <name>unnamed2</name>
</geneLocation>
<protein>
    <recommendedName>
        <fullName evidence="1">PFL domain-containing protein</fullName>
    </recommendedName>
</protein>
<reference evidence="2" key="1">
    <citation type="submission" date="2022-04" db="EMBL/GenBank/DDBJ databases">
        <title>Hymenobacter sp. isolated from the air.</title>
        <authorList>
            <person name="Won M."/>
            <person name="Lee C.-M."/>
            <person name="Woen H.-Y."/>
            <person name="Kwon S.-W."/>
        </authorList>
    </citation>
    <scope>NUCLEOTIDE SEQUENCE</scope>
    <source>
        <strain evidence="2">5116S-3</strain>
        <plasmid evidence="2">unnamed2</plasmid>
    </source>
</reference>
<gene>
    <name evidence="2" type="ORF">MUN79_29255</name>
</gene>
<dbReference type="PROSITE" id="PS51554">
    <property type="entry name" value="PFL"/>
    <property type="match status" value="1"/>
</dbReference>
<name>A0A8T9QFV0_9BACT</name>
<evidence type="ECO:0000313" key="2">
    <source>
        <dbReference type="EMBL" id="UOQ75281.1"/>
    </source>
</evidence>
<dbReference type="KEGG" id="hcu:MUN79_29255"/>
<evidence type="ECO:0000259" key="1">
    <source>
        <dbReference type="PROSITE" id="PS51554"/>
    </source>
</evidence>
<dbReference type="InterPro" id="IPR004184">
    <property type="entry name" value="PFL_dom"/>
</dbReference>
<dbReference type="RefSeq" id="WP_244678614.1">
    <property type="nucleotide sequence ID" value="NZ_CP095048.1"/>
</dbReference>
<sequence>MDCFWLKLDERVILNYRHAENRYTPADGVLTGFFGSSNFDQGGLLNQWMQQVTIGGVLPNDNPARTMPATR</sequence>
<dbReference type="GO" id="GO:0003824">
    <property type="term" value="F:catalytic activity"/>
    <property type="evidence" value="ECO:0007669"/>
    <property type="project" value="InterPro"/>
</dbReference>
<dbReference type="EMBL" id="CP095048">
    <property type="protein sequence ID" value="UOQ75281.1"/>
    <property type="molecule type" value="Genomic_DNA"/>
</dbReference>
<evidence type="ECO:0000313" key="3">
    <source>
        <dbReference type="Proteomes" id="UP000831796"/>
    </source>
</evidence>
<feature type="domain" description="PFL" evidence="1">
    <location>
        <begin position="1"/>
        <end position="71"/>
    </location>
</feature>
<organism evidence="2 3">
    <name type="scientific">Hymenobacter cellulosilyticus</name>
    <dbReference type="NCBI Taxonomy" id="2932248"/>
    <lineage>
        <taxon>Bacteria</taxon>
        <taxon>Pseudomonadati</taxon>
        <taxon>Bacteroidota</taxon>
        <taxon>Cytophagia</taxon>
        <taxon>Cytophagales</taxon>
        <taxon>Hymenobacteraceae</taxon>
        <taxon>Hymenobacter</taxon>
    </lineage>
</organism>
<dbReference type="Proteomes" id="UP000831796">
    <property type="component" value="Plasmid unnamed2"/>
</dbReference>